<keyword evidence="9 10" id="KW-0326">Glycosidase</keyword>
<feature type="active site" description="Proton donor/acceptor" evidence="10">
    <location>
        <position position="15"/>
    </location>
</feature>
<sequence>MQLSRKGLEAIKFFEGLKLEAYEDSAGIPTIGYGTIRIGGKPVKMGMKITAEQAEQYLLADVEKFVAAVNKAIKVPTSQNEFDALVSETYNIGITAMQDSTFIKRHNAGNKVGCAEAMQWWNKVTVKGQKVTSNGLKNRRRMEADIYLDSVYPK</sequence>
<comment type="subcellular location">
    <subcellularLocation>
        <location evidence="10">Host cytoplasm</location>
    </subcellularLocation>
    <text evidence="10">The endolysin is cytoplasmic, but can reach the periplasmic space with the help of the holins which disrupt the host cell membrane.</text>
</comment>
<dbReference type="Gene3D" id="1.10.530.40">
    <property type="match status" value="1"/>
</dbReference>
<dbReference type="InterPro" id="IPR002196">
    <property type="entry name" value="Glyco_hydro_24"/>
</dbReference>
<dbReference type="InterPro" id="IPR023347">
    <property type="entry name" value="Lysozyme_dom_sf"/>
</dbReference>
<reference evidence="12 13" key="1">
    <citation type="submission" date="2014-09" db="EMBL/GenBank/DDBJ databases">
        <title>Genome of Escherichia coli infecting bacteriophage vB_EcoM-VpaE1.</title>
        <authorList>
            <person name="Truncaite L."/>
            <person name="Simoliunas E."/>
            <person name="Zajanckauskaite A."/>
            <person name="Kaliniene L."/>
            <person name="Vilkaityte M."/>
            <person name="Meskys R."/>
        </authorList>
    </citation>
    <scope>NUCLEOTIDE SEQUENCE [LARGE SCALE GENOMIC DNA]</scope>
    <source>
        <strain evidence="12">VpaE1</strain>
    </source>
</reference>
<dbReference type="InterPro" id="IPR051018">
    <property type="entry name" value="Bacteriophage_GH24"/>
</dbReference>
<dbReference type="CDD" id="cd00737">
    <property type="entry name" value="lyz_endolysin_autolysin"/>
    <property type="match status" value="1"/>
</dbReference>
<evidence type="ECO:0000256" key="5">
    <source>
        <dbReference type="ARBA" id="ARBA00022801"/>
    </source>
</evidence>
<keyword evidence="13" id="KW-1185">Reference proteome</keyword>
<dbReference type="Proteomes" id="UP000030212">
    <property type="component" value="Genome"/>
</dbReference>
<evidence type="ECO:0000313" key="13">
    <source>
        <dbReference type="Proteomes" id="UP000030212"/>
    </source>
</evidence>
<dbReference type="OrthoDB" id="18172at10239"/>
<comment type="catalytic activity">
    <reaction evidence="1 10 11">
        <text>Hydrolysis of (1-&gt;4)-beta-linkages between N-acetylmuramic acid and N-acetyl-D-glucosamine residues in a peptidoglycan and between N-acetyl-D-glucosamine residues in chitodextrins.</text>
        <dbReference type="EC" id="3.2.1.17"/>
    </reaction>
</comment>
<feature type="active site" description="Proton donor/acceptor" evidence="10">
    <location>
        <position position="24"/>
    </location>
</feature>
<dbReference type="GO" id="GO:0044659">
    <property type="term" value="P:viral release from host cell by cytolysis"/>
    <property type="evidence" value="ECO:0007669"/>
    <property type="project" value="UniProtKB-UniRule"/>
</dbReference>
<comment type="similarity">
    <text evidence="10 11">Belongs to the glycosyl hydrolase 24 family.</text>
</comment>
<evidence type="ECO:0000256" key="8">
    <source>
        <dbReference type="ARBA" id="ARBA00023200"/>
    </source>
</evidence>
<protein>
    <recommendedName>
        <fullName evidence="10">Endolysin</fullName>
        <ecNumber evidence="10">3.2.1.17</ecNumber>
    </recommendedName>
    <alternativeName>
        <fullName evidence="10">Lysis protein</fullName>
    </alternativeName>
    <alternativeName>
        <fullName evidence="10">Lysozyme</fullName>
    </alternativeName>
    <alternativeName>
        <fullName evidence="10">Muramidase</fullName>
    </alternativeName>
</protein>
<dbReference type="RefSeq" id="YP_009147307.1">
    <property type="nucleotide sequence ID" value="NC_027337.1"/>
</dbReference>
<dbReference type="GO" id="GO:0030430">
    <property type="term" value="C:host cell cytoplasm"/>
    <property type="evidence" value="ECO:0007669"/>
    <property type="project" value="UniProtKB-SubCell"/>
</dbReference>
<dbReference type="GO" id="GO:0003796">
    <property type="term" value="F:lysozyme activity"/>
    <property type="evidence" value="ECO:0007669"/>
    <property type="project" value="UniProtKB-UniRule"/>
</dbReference>
<dbReference type="EC" id="3.2.1.17" evidence="10"/>
<comment type="function">
    <text evidence="10">Endolysin with lysozyme activity that degrades host peptidoglycans and participates with the holin and spanin proteins in the sequential events which lead to the programmed host cell lysis releasing the mature viral particles. Once the holin has permeabilized the host cell membrane, the endolysin can reach the periplasm and break down the peptidoglycan layer.</text>
</comment>
<evidence type="ECO:0000313" key="12">
    <source>
        <dbReference type="EMBL" id="AIW02298.1"/>
    </source>
</evidence>
<dbReference type="GO" id="GO:0009253">
    <property type="term" value="P:peptidoglycan catabolic process"/>
    <property type="evidence" value="ECO:0007669"/>
    <property type="project" value="UniProtKB-UniRule"/>
</dbReference>
<evidence type="ECO:0000256" key="7">
    <source>
        <dbReference type="ARBA" id="ARBA00023142"/>
    </source>
</evidence>
<keyword evidence="4 10" id="KW-0081">Bacteriolytic enzyme</keyword>
<gene>
    <name evidence="12" type="ORF">VpaE1_038</name>
</gene>
<evidence type="ECO:0000256" key="3">
    <source>
        <dbReference type="ARBA" id="ARBA00022612"/>
    </source>
</evidence>
<name>A0A0A0RKF2_9CAUD</name>
<dbReference type="SUPFAM" id="SSF53955">
    <property type="entry name" value="Lysozyme-like"/>
    <property type="match status" value="1"/>
</dbReference>
<evidence type="ECO:0000256" key="11">
    <source>
        <dbReference type="RuleBase" id="RU003788"/>
    </source>
</evidence>
<keyword evidence="7 10" id="KW-0578">Host cell lysis by virus</keyword>
<dbReference type="KEGG" id="vg:24722035"/>
<keyword evidence="5 10" id="KW-0378">Hydrolase</keyword>
<dbReference type="InterPro" id="IPR023346">
    <property type="entry name" value="Lysozyme-like_dom_sf"/>
</dbReference>
<dbReference type="SMR" id="A0A0A0RKF2"/>
<keyword evidence="8 10" id="KW-1035">Host cytoplasm</keyword>
<evidence type="ECO:0000256" key="6">
    <source>
        <dbReference type="ARBA" id="ARBA00022852"/>
    </source>
</evidence>
<dbReference type="InterPro" id="IPR033907">
    <property type="entry name" value="Endolysin_autolysin"/>
</dbReference>
<dbReference type="HAMAP" id="MF_04110">
    <property type="entry name" value="ENDOLYSIN_T4"/>
    <property type="match status" value="1"/>
</dbReference>
<dbReference type="Pfam" id="PF00959">
    <property type="entry name" value="Phage_lysozyme"/>
    <property type="match status" value="1"/>
</dbReference>
<dbReference type="GeneID" id="24722035"/>
<evidence type="ECO:0000256" key="9">
    <source>
        <dbReference type="ARBA" id="ARBA00023295"/>
    </source>
</evidence>
<dbReference type="GO" id="GO:0016998">
    <property type="term" value="P:cell wall macromolecule catabolic process"/>
    <property type="evidence" value="ECO:0007669"/>
    <property type="project" value="InterPro"/>
</dbReference>
<proteinExistence type="inferred from homology"/>
<dbReference type="PANTHER" id="PTHR38107">
    <property type="match status" value="1"/>
</dbReference>
<dbReference type="EMBL" id="KM657822">
    <property type="protein sequence ID" value="AIW02298.1"/>
    <property type="molecule type" value="Genomic_DNA"/>
</dbReference>
<dbReference type="InterPro" id="IPR034690">
    <property type="entry name" value="Endolysin_T4_type"/>
</dbReference>
<evidence type="ECO:0000256" key="1">
    <source>
        <dbReference type="ARBA" id="ARBA00000632"/>
    </source>
</evidence>
<evidence type="ECO:0000256" key="2">
    <source>
        <dbReference type="ARBA" id="ARBA00022529"/>
    </source>
</evidence>
<evidence type="ECO:0000256" key="4">
    <source>
        <dbReference type="ARBA" id="ARBA00022638"/>
    </source>
</evidence>
<dbReference type="PANTHER" id="PTHR38107:SF3">
    <property type="entry name" value="LYSOZYME RRRD-RELATED"/>
    <property type="match status" value="1"/>
</dbReference>
<dbReference type="GO" id="GO:0042742">
    <property type="term" value="P:defense response to bacterium"/>
    <property type="evidence" value="ECO:0007669"/>
    <property type="project" value="UniProtKB-KW"/>
</dbReference>
<organism evidence="12 13">
    <name type="scientific">Escherichia phage vB_EcoM-VpaE1</name>
    <dbReference type="NCBI Taxonomy" id="1555238"/>
    <lineage>
        <taxon>Viruses</taxon>
        <taxon>Duplodnaviria</taxon>
        <taxon>Heunggongvirae</taxon>
        <taxon>Uroviricota</taxon>
        <taxon>Caudoviricetes</taxon>
        <taxon>Andersonviridae</taxon>
        <taxon>Ounavirinae</taxon>
        <taxon>Felixounavirus</taxon>
        <taxon>Felixounavirus VpaE1</taxon>
    </lineage>
</organism>
<accession>A0A0A0RKF2</accession>
<keyword evidence="6 10" id="KW-0204">Cytolysis</keyword>
<keyword evidence="3 10" id="KW-1188">Viral release from host cell</keyword>
<keyword evidence="2 10" id="KW-0929">Antimicrobial</keyword>
<evidence type="ECO:0000256" key="10">
    <source>
        <dbReference type="HAMAP-Rule" id="MF_04110"/>
    </source>
</evidence>